<evidence type="ECO:0000256" key="6">
    <source>
        <dbReference type="SAM" id="Phobius"/>
    </source>
</evidence>
<keyword evidence="3 6" id="KW-0812">Transmembrane</keyword>
<dbReference type="GO" id="GO:0005886">
    <property type="term" value="C:plasma membrane"/>
    <property type="evidence" value="ECO:0007669"/>
    <property type="project" value="UniProtKB-SubCell"/>
</dbReference>
<keyword evidence="2" id="KW-1003">Cell membrane</keyword>
<dbReference type="InterPro" id="IPR052027">
    <property type="entry name" value="PspC"/>
</dbReference>
<gene>
    <name evidence="8" type="ORF">IO98_10180</name>
</gene>
<dbReference type="Proteomes" id="UP000028525">
    <property type="component" value="Unassembled WGS sequence"/>
</dbReference>
<reference evidence="8 9" key="1">
    <citation type="submission" date="2014-07" db="EMBL/GenBank/DDBJ databases">
        <title>Draft genome of Clostridium celerecrescens 152B isolated from sediments associated with methane hydrate from Krishna Godavari basin.</title>
        <authorList>
            <person name="Honkalas V.S."/>
            <person name="Dabir A.P."/>
            <person name="Arora P."/>
            <person name="Dhakephalkar P.K."/>
        </authorList>
    </citation>
    <scope>NUCLEOTIDE SEQUENCE [LARGE SCALE GENOMIC DNA]</scope>
    <source>
        <strain evidence="8 9">152B</strain>
    </source>
</reference>
<evidence type="ECO:0000313" key="8">
    <source>
        <dbReference type="EMBL" id="KEZ90307.1"/>
    </source>
</evidence>
<dbReference type="AlphaFoldDB" id="A0A084JMX3"/>
<dbReference type="EMBL" id="JPME01000012">
    <property type="protein sequence ID" value="KEZ90307.1"/>
    <property type="molecule type" value="Genomic_DNA"/>
</dbReference>
<proteinExistence type="predicted"/>
<feature type="domain" description="Phage shock protein PspC N-terminal" evidence="7">
    <location>
        <begin position="4"/>
        <end position="76"/>
    </location>
</feature>
<evidence type="ECO:0000256" key="4">
    <source>
        <dbReference type="ARBA" id="ARBA00022989"/>
    </source>
</evidence>
<dbReference type="STRING" id="29354.IO98_10180"/>
<dbReference type="InterPro" id="IPR007168">
    <property type="entry name" value="Phageshock_PspC_N"/>
</dbReference>
<evidence type="ECO:0000256" key="5">
    <source>
        <dbReference type="ARBA" id="ARBA00023136"/>
    </source>
</evidence>
<accession>A0A084JMX3</accession>
<dbReference type="RefSeq" id="WP_038280661.1">
    <property type="nucleotide sequence ID" value="NZ_JPME01000012.1"/>
</dbReference>
<sequence>MEPKRLYRSVKNRVLCGVCGGIGEYFQVDPVMIRLIWVLLMFLQSWRHLFRSFMGFSLVGGSLVLYIIAAVIIPQAPKDETR</sequence>
<name>A0A084JMX3_9FIRM</name>
<organism evidence="8 9">
    <name type="scientific">Lacrimispora celerecrescens</name>
    <dbReference type="NCBI Taxonomy" id="29354"/>
    <lineage>
        <taxon>Bacteria</taxon>
        <taxon>Bacillati</taxon>
        <taxon>Bacillota</taxon>
        <taxon>Clostridia</taxon>
        <taxon>Lachnospirales</taxon>
        <taxon>Lachnospiraceae</taxon>
        <taxon>Lacrimispora</taxon>
    </lineage>
</organism>
<dbReference type="PANTHER" id="PTHR33885">
    <property type="entry name" value="PHAGE SHOCK PROTEIN C"/>
    <property type="match status" value="1"/>
</dbReference>
<evidence type="ECO:0000259" key="7">
    <source>
        <dbReference type="Pfam" id="PF04024"/>
    </source>
</evidence>
<protein>
    <submittedName>
        <fullName evidence="8">Phage-shock protein</fullName>
    </submittedName>
</protein>
<evidence type="ECO:0000256" key="1">
    <source>
        <dbReference type="ARBA" id="ARBA00004162"/>
    </source>
</evidence>
<evidence type="ECO:0000256" key="2">
    <source>
        <dbReference type="ARBA" id="ARBA00022475"/>
    </source>
</evidence>
<feature type="transmembrane region" description="Helical" evidence="6">
    <location>
        <begin position="53"/>
        <end position="73"/>
    </location>
</feature>
<comment type="subcellular location">
    <subcellularLocation>
        <location evidence="1">Cell membrane</location>
        <topology evidence="1">Single-pass membrane protein</topology>
    </subcellularLocation>
</comment>
<evidence type="ECO:0000313" key="9">
    <source>
        <dbReference type="Proteomes" id="UP000028525"/>
    </source>
</evidence>
<comment type="caution">
    <text evidence="8">The sequence shown here is derived from an EMBL/GenBank/DDBJ whole genome shotgun (WGS) entry which is preliminary data.</text>
</comment>
<feature type="transmembrane region" description="Helical" evidence="6">
    <location>
        <begin position="31"/>
        <end position="47"/>
    </location>
</feature>
<keyword evidence="9" id="KW-1185">Reference proteome</keyword>
<dbReference type="Pfam" id="PF04024">
    <property type="entry name" value="PspC"/>
    <property type="match status" value="1"/>
</dbReference>
<dbReference type="PANTHER" id="PTHR33885:SF3">
    <property type="entry name" value="PHAGE SHOCK PROTEIN C"/>
    <property type="match status" value="1"/>
</dbReference>
<keyword evidence="5 6" id="KW-0472">Membrane</keyword>
<evidence type="ECO:0000256" key="3">
    <source>
        <dbReference type="ARBA" id="ARBA00022692"/>
    </source>
</evidence>
<keyword evidence="4 6" id="KW-1133">Transmembrane helix</keyword>
<dbReference type="OrthoDB" id="9815286at2"/>